<dbReference type="PRINTS" id="PR00032">
    <property type="entry name" value="HTHARAC"/>
</dbReference>
<dbReference type="SMART" id="SM00342">
    <property type="entry name" value="HTH_ARAC"/>
    <property type="match status" value="1"/>
</dbReference>
<gene>
    <name evidence="5" type="ORF">PCIT_b0566</name>
</gene>
<accession>A0AAD4FPZ8</accession>
<protein>
    <submittedName>
        <fullName evidence="5">AraC family transcriptional regulator</fullName>
    </submittedName>
</protein>
<dbReference type="InterPro" id="IPR050204">
    <property type="entry name" value="AraC_XylS_family_regulators"/>
</dbReference>
<feature type="domain" description="HTH araC/xylS-type" evidence="4">
    <location>
        <begin position="187"/>
        <end position="285"/>
    </location>
</feature>
<dbReference type="PANTHER" id="PTHR46796">
    <property type="entry name" value="HTH-TYPE TRANSCRIPTIONAL ACTIVATOR RHAS-RELATED"/>
    <property type="match status" value="1"/>
</dbReference>
<evidence type="ECO:0000256" key="3">
    <source>
        <dbReference type="ARBA" id="ARBA00023163"/>
    </source>
</evidence>
<comment type="caution">
    <text evidence="5">The sequence shown here is derived from an EMBL/GenBank/DDBJ whole genome shotgun (WGS) entry which is preliminary data.</text>
</comment>
<evidence type="ECO:0000313" key="5">
    <source>
        <dbReference type="EMBL" id="KAF7764537.1"/>
    </source>
</evidence>
<dbReference type="GO" id="GO:0003700">
    <property type="term" value="F:DNA-binding transcription factor activity"/>
    <property type="evidence" value="ECO:0007669"/>
    <property type="project" value="InterPro"/>
</dbReference>
<organism evidence="5 6">
    <name type="scientific">Pseudoalteromonas citrea</name>
    <dbReference type="NCBI Taxonomy" id="43655"/>
    <lineage>
        <taxon>Bacteria</taxon>
        <taxon>Pseudomonadati</taxon>
        <taxon>Pseudomonadota</taxon>
        <taxon>Gammaproteobacteria</taxon>
        <taxon>Alteromonadales</taxon>
        <taxon>Pseudoalteromonadaceae</taxon>
        <taxon>Pseudoalteromonas</taxon>
    </lineage>
</organism>
<dbReference type="RefSeq" id="WP_010361833.1">
    <property type="nucleotide sequence ID" value="NZ_AHBZ03000027.1"/>
</dbReference>
<evidence type="ECO:0000256" key="1">
    <source>
        <dbReference type="ARBA" id="ARBA00023015"/>
    </source>
</evidence>
<dbReference type="SUPFAM" id="SSF46689">
    <property type="entry name" value="Homeodomain-like"/>
    <property type="match status" value="2"/>
</dbReference>
<sequence length="286" mass="33485">MPDKNLHVSFEQSKKQCVRHTLLSNEVSWSHYTNQYERLYYQNQQQHTLSMYLNGGYETHRTDVHSTNGAPGRFCLMPQDSESRWKIGVPQEFVHLYFTDIHLKHTALKVFDIDPRQVNLPERIFFENQPLEALFRHQINDSDWHDKHNTLASEQFTDTIIVSVLQSLNLKNTRKAITGGLSPNKAKQVTDFIHANFNRQIALLELANLVELSEYHFCRMFKLSFAQTLQQYLMSIRIEYAKQALKTSNYPLAHIALMCGFANQSHFGRNFKRYVGVTPSSYRRQI</sequence>
<reference evidence="5" key="2">
    <citation type="submission" date="2015-03" db="EMBL/GenBank/DDBJ databases">
        <title>Genome sequence of Pseudoalteromonas citrea.</title>
        <authorList>
            <person name="Xie B.-B."/>
            <person name="Rong J.-C."/>
            <person name="Qin Q.-L."/>
            <person name="Zhang Y.-Z."/>
        </authorList>
    </citation>
    <scope>NUCLEOTIDE SEQUENCE</scope>
    <source>
        <strain evidence="5">DSM 8771</strain>
    </source>
</reference>
<dbReference type="InterPro" id="IPR009057">
    <property type="entry name" value="Homeodomain-like_sf"/>
</dbReference>
<dbReference type="InterPro" id="IPR018060">
    <property type="entry name" value="HTH_AraC"/>
</dbReference>
<dbReference type="Proteomes" id="UP000016487">
    <property type="component" value="Unassembled WGS sequence"/>
</dbReference>
<evidence type="ECO:0000313" key="6">
    <source>
        <dbReference type="Proteomes" id="UP000016487"/>
    </source>
</evidence>
<keyword evidence="1" id="KW-0805">Transcription regulation</keyword>
<evidence type="ECO:0000256" key="2">
    <source>
        <dbReference type="ARBA" id="ARBA00023125"/>
    </source>
</evidence>
<reference evidence="5" key="1">
    <citation type="journal article" date="2012" name="J. Bacteriol.">
        <title>Genome sequences of type strains of seven species of the marine bacterium Pseudoalteromonas.</title>
        <authorList>
            <person name="Xie B.B."/>
            <person name="Shu Y.L."/>
            <person name="Qin Q.L."/>
            <person name="Rong J.C."/>
            <person name="Zhang X.Y."/>
            <person name="Chen X.L."/>
            <person name="Shi M."/>
            <person name="He H.L."/>
            <person name="Zhou B.C."/>
            <person name="Zhang Y.Z."/>
        </authorList>
    </citation>
    <scope>NUCLEOTIDE SEQUENCE</scope>
    <source>
        <strain evidence="5">DSM 8771</strain>
    </source>
</reference>
<dbReference type="AlphaFoldDB" id="A0AAD4FPZ8"/>
<dbReference type="GO" id="GO:0043565">
    <property type="term" value="F:sequence-specific DNA binding"/>
    <property type="evidence" value="ECO:0007669"/>
    <property type="project" value="InterPro"/>
</dbReference>
<dbReference type="Pfam" id="PF12833">
    <property type="entry name" value="HTH_18"/>
    <property type="match status" value="1"/>
</dbReference>
<keyword evidence="2" id="KW-0238">DNA-binding</keyword>
<dbReference type="PROSITE" id="PS01124">
    <property type="entry name" value="HTH_ARAC_FAMILY_2"/>
    <property type="match status" value="1"/>
</dbReference>
<evidence type="ECO:0000259" key="4">
    <source>
        <dbReference type="PROSITE" id="PS01124"/>
    </source>
</evidence>
<name>A0AAD4FPZ8_9GAMM</name>
<dbReference type="PANTHER" id="PTHR46796:SF6">
    <property type="entry name" value="ARAC SUBFAMILY"/>
    <property type="match status" value="1"/>
</dbReference>
<dbReference type="Gene3D" id="1.10.10.60">
    <property type="entry name" value="Homeodomain-like"/>
    <property type="match status" value="2"/>
</dbReference>
<proteinExistence type="predicted"/>
<dbReference type="EMBL" id="AHBZ03000027">
    <property type="protein sequence ID" value="KAF7764537.1"/>
    <property type="molecule type" value="Genomic_DNA"/>
</dbReference>
<dbReference type="InterPro" id="IPR020449">
    <property type="entry name" value="Tscrpt_reg_AraC-type_HTH"/>
</dbReference>
<keyword evidence="3" id="KW-0804">Transcription</keyword>